<dbReference type="SUPFAM" id="SSF48452">
    <property type="entry name" value="TPR-like"/>
    <property type="match status" value="2"/>
</dbReference>
<proteinExistence type="predicted"/>
<evidence type="ECO:0000313" key="5">
    <source>
        <dbReference type="EMBL" id="RAI01054.1"/>
    </source>
</evidence>
<organism evidence="5 6">
    <name type="scientific">Acuticoccus sediminis</name>
    <dbReference type="NCBI Taxonomy" id="2184697"/>
    <lineage>
        <taxon>Bacteria</taxon>
        <taxon>Pseudomonadati</taxon>
        <taxon>Pseudomonadota</taxon>
        <taxon>Alphaproteobacteria</taxon>
        <taxon>Hyphomicrobiales</taxon>
        <taxon>Amorphaceae</taxon>
        <taxon>Acuticoccus</taxon>
    </lineage>
</organism>
<evidence type="ECO:0000256" key="3">
    <source>
        <dbReference type="PROSITE-ProRule" id="PRU00339"/>
    </source>
</evidence>
<protein>
    <recommendedName>
        <fullName evidence="4">Bacterial transcriptional activator domain-containing protein</fullName>
    </recommendedName>
</protein>
<evidence type="ECO:0000256" key="1">
    <source>
        <dbReference type="ARBA" id="ARBA00023015"/>
    </source>
</evidence>
<dbReference type="InterPro" id="IPR019734">
    <property type="entry name" value="TPR_rpt"/>
</dbReference>
<dbReference type="SUPFAM" id="SSF46894">
    <property type="entry name" value="C-terminal effector domain of the bipartite response regulators"/>
    <property type="match status" value="1"/>
</dbReference>
<dbReference type="Pfam" id="PF03704">
    <property type="entry name" value="BTAD"/>
    <property type="match status" value="1"/>
</dbReference>
<name>A0A8B2NU98_9HYPH</name>
<dbReference type="GO" id="GO:0003677">
    <property type="term" value="F:DNA binding"/>
    <property type="evidence" value="ECO:0007669"/>
    <property type="project" value="InterPro"/>
</dbReference>
<keyword evidence="1" id="KW-0805">Transcription regulation</keyword>
<accession>A0A8B2NU98</accession>
<feature type="domain" description="Bacterial transcriptional activator" evidence="4">
    <location>
        <begin position="102"/>
        <end position="241"/>
    </location>
</feature>
<dbReference type="PANTHER" id="PTHR35807">
    <property type="entry name" value="TRANSCRIPTIONAL REGULATOR REDD-RELATED"/>
    <property type="match status" value="1"/>
</dbReference>
<dbReference type="PANTHER" id="PTHR35807:SF1">
    <property type="entry name" value="TRANSCRIPTIONAL REGULATOR REDD"/>
    <property type="match status" value="1"/>
</dbReference>
<dbReference type="InterPro" id="IPR036388">
    <property type="entry name" value="WH-like_DNA-bd_sf"/>
</dbReference>
<dbReference type="PROSITE" id="PS50005">
    <property type="entry name" value="TPR"/>
    <property type="match status" value="1"/>
</dbReference>
<dbReference type="SMART" id="SM01043">
    <property type="entry name" value="BTAD"/>
    <property type="match status" value="1"/>
</dbReference>
<reference evidence="5 6" key="1">
    <citation type="submission" date="2018-05" db="EMBL/GenBank/DDBJ databases">
        <title>Acuticoccus sediminis sp. nov., isolated from deep-sea sediment of Indian Ocean.</title>
        <authorList>
            <person name="Liu X."/>
            <person name="Lai Q."/>
            <person name="Du Y."/>
            <person name="Sun F."/>
            <person name="Zhang X."/>
            <person name="Wang S."/>
            <person name="Shao Z."/>
        </authorList>
    </citation>
    <scope>NUCLEOTIDE SEQUENCE [LARGE SCALE GENOMIC DNA]</scope>
    <source>
        <strain evidence="5 6">PTG4-2</strain>
    </source>
</reference>
<dbReference type="InterPro" id="IPR016032">
    <property type="entry name" value="Sig_transdc_resp-reg_C-effctor"/>
</dbReference>
<dbReference type="InterPro" id="IPR005158">
    <property type="entry name" value="BTAD"/>
</dbReference>
<keyword evidence="6" id="KW-1185">Reference proteome</keyword>
<keyword evidence="3" id="KW-0802">TPR repeat</keyword>
<dbReference type="Proteomes" id="UP000249590">
    <property type="component" value="Unassembled WGS sequence"/>
</dbReference>
<dbReference type="Gene3D" id="1.25.40.10">
    <property type="entry name" value="Tetratricopeptide repeat domain"/>
    <property type="match status" value="2"/>
</dbReference>
<dbReference type="EMBL" id="QHHQ01000003">
    <property type="protein sequence ID" value="RAI01054.1"/>
    <property type="molecule type" value="Genomic_DNA"/>
</dbReference>
<gene>
    <name evidence="5" type="ORF">DLJ53_17715</name>
</gene>
<evidence type="ECO:0000256" key="2">
    <source>
        <dbReference type="ARBA" id="ARBA00023163"/>
    </source>
</evidence>
<dbReference type="InterPro" id="IPR011990">
    <property type="entry name" value="TPR-like_helical_dom_sf"/>
</dbReference>
<keyword evidence="2" id="KW-0804">Transcription</keyword>
<evidence type="ECO:0000259" key="4">
    <source>
        <dbReference type="SMART" id="SM01043"/>
    </source>
</evidence>
<feature type="repeat" description="TPR" evidence="3">
    <location>
        <begin position="486"/>
        <end position="519"/>
    </location>
</feature>
<dbReference type="Gene3D" id="1.10.10.10">
    <property type="entry name" value="Winged helix-like DNA-binding domain superfamily/Winged helix DNA-binding domain"/>
    <property type="match status" value="1"/>
</dbReference>
<dbReference type="GO" id="GO:0006355">
    <property type="term" value="P:regulation of DNA-templated transcription"/>
    <property type="evidence" value="ECO:0007669"/>
    <property type="project" value="InterPro"/>
</dbReference>
<sequence>MMTAPVGLQIRLLGTPSVAHGADRIEFPSRKSAALCLYLIANGGRHIERSQLAALLWGDNDAEAARASLRKSLSLLRANEATAQLIGSDRAHAWFAGDPTRSDLATFNRCLGAGTERAYREAARLWRGTPLADLETGEALFDEWIAQFRAETIGVTHKCLAKRLDSMPEATTPINLQIACCELLIAIEPSDSEANERLLRLLLRDGQKAAAARQLRSYINALKELDLTPPRELVDSVRRAAAQGKAEPFPNANVEYRPKRYADRPHVALIRARPTGQSVPDLISFAHSEVIHQLTRFRSMRCFERDDRDEVDNLNNGLISRIGFSDALDHDYRLLLWDEPRARSIYLRCVNARRQDTVSCVRIGYDCLEDRVAAETIIATAINSLEQDIVMDDRPRTSCSPFDRWLEAYQLLTQWSEAAARTAMPILEDLANDDQGRRLSLVHSSISSLLMIRRLTIPTAAKMALADQERAREAALQAIAIDALEPFNHVVLGWMRMQANEHDTALLSFEDAVALNPYSAATVVAAAEANAFAGNVVKAQNLADRALSLSGRYTPAYFYAYLANIAYLRGDLDGCIECLRRAPESIHTAILLVAAQSERNDTKATGAARVRFERELRRAEPYAQIDGTTLSKWLVSTTMHRDASVRRRLFNSLERAGVPIAYASGGSMA</sequence>
<dbReference type="AlphaFoldDB" id="A0A8B2NU98"/>
<evidence type="ECO:0000313" key="6">
    <source>
        <dbReference type="Proteomes" id="UP000249590"/>
    </source>
</evidence>
<dbReference type="InterPro" id="IPR051677">
    <property type="entry name" value="AfsR-DnrI-RedD_regulator"/>
</dbReference>
<comment type="caution">
    <text evidence="5">The sequence shown here is derived from an EMBL/GenBank/DDBJ whole genome shotgun (WGS) entry which is preliminary data.</text>
</comment>